<feature type="region of interest" description="Disordered" evidence="2">
    <location>
        <begin position="1244"/>
        <end position="1268"/>
    </location>
</feature>
<feature type="region of interest" description="Disordered" evidence="2">
    <location>
        <begin position="781"/>
        <end position="800"/>
    </location>
</feature>
<comment type="caution">
    <text evidence="3">The sequence shown here is derived from an EMBL/GenBank/DDBJ whole genome shotgun (WGS) entry which is preliminary data.</text>
</comment>
<proteinExistence type="predicted"/>
<evidence type="ECO:0000256" key="2">
    <source>
        <dbReference type="SAM" id="MobiDB-lite"/>
    </source>
</evidence>
<sequence length="2851" mass="316781">MEPSASGKSEVNLKTSFAGGNVSNGVQSSGTTNGDLKQISPVLVAFEQELSRFIKYIKKRSEPGLKTKKSDEEPLARGVVVSLYQYTERSNTLFSMWNTYESRLPQSYYQEKLLNTGDFLFSVKLRSALGEAICFYHVNSAEDPKLQNPDVVYQCVAALKVLRLTTQTSLHKEELCWLVFNGTVHIYSICRHLMACGHSSKALEFLLWACMCLESSVPLLTVKYLTWRSTLYTAVCQCYFDLKVPMHAESFAKRGLGKVNELQEIESMSTSEATPESEAAFRQAKTKMQIMVFKRVVFETRKRPKGLLRPKTKPNLKDFAHHAWPRTPTERLMTDLQGTAAKFLAILEALSETHRRTLYCEAPTPDAEDTAIDVCAELFFAGMEIIAGGGGIKQAVKHDGVIHPSVLELQNTSIMELVTKGENGVPLPALVKFVKHAFSYEHWEPFGQLIEPTLQLLQEQSDINSLVDIKTLQLMLALEPFYNTVKKTKKTLAQAEEGETGLHAHVKSGSALEELTHLADVIHSCSEEPFKSAILMKDNDMMVDAALFLWSKCKPHFQRILSPSLENCKQLLNDVFFNRWLYILTVVHTALSWSNAALFDPILSAEVTLKFALLLECKAGVTHNSRVGSTDIMETLATPVSSEQVANKQEKAEADLAEKLAKDPGSLRSLSTDASKQMIVAMGGVSVGVREVLIKVLGILDQGLRDITKARDTVIDTRKRNIADISWIKPPSVSKPRREDDGTEPLESNLLERMIEALHMELLFVRHRIAVKLINLGQEPTEPKRLPKKQKEKPNTSATSLKFSDAENELLSECNRNPLSKALLRMHMAGQAVTSQSHVGTERQTQLLKESQELIVKCQQQERKVSSWNRQAEDTSSDIPSSDVPPAPLLVYRSSAVLVFKPAPFEPQKGEKVAWYRLFARSASGNNVKVRLNDYQLPGTGEEIPATTDVKFYVRGLKADEKYMAAVAAYNEHGKLIGGSIGLTCRPILAAHPLPTLMAWGYLAQLSFASGVLSVAKSAASVLWNHFVKEREICEESTNIKTASSDLWISLQRVDEERLQECSPVLARLFLQSIFISVDIRIREGHLFCDCLCDNGPLYGGQVARLEECERLLLAIQVAGWLNDTALCLQAVIQCYGLLAPLIHQKIPAKPVVQVLLRCHAVLQEVPSLTRHRKSLSTSDSLSHMIATMTYYIAKILQMWNEQGVAAAIIELGKKMLSLETAPDSAGTMTTMQAATAMATVTLGGPLPSKSTKKKPGATKKPKVGGGKGLGKLEKEAAAFTADAQNEELKALEAYILKLSQQALNRDDEELTGSEDPSVLHSVVANLPAQQAYKEVLKFKRRTRFLGFYVQVLAKALQEGLTEAALDWSNDTMTWIVRRNEMLLANKSTIVRQVAATAGPEEEKIKKFATSIIEFSKPITRSLQKTRHEETRDGEKEETEIVVRNKQETGSRPPPSQKKSLVLSTVAGKAVERLQSSLPEYWRSSQRRKKLRAVSCEELPWRAQMGILLAGANFDLFLDKVESGQRLADAGDAKNPFYRPSYMDPDWFGYGTSGTLIVSWAGASRRASPEPPMGFSGSAIDTPYSEHSPTGSRSHLRERARTGSKVTGVTGSEVSTVSKSPMFFLLSALDHLSRAIVLTYRGKYWTMLQNACRALWNMTQTVLMRVVAGTLHLAEDPLAEGSTDIDVLRKALWQKFYFGADRLLDMMVLIQEQAKTESDQNRKRDKVKKGDLVINEQQGLMGGVEDERGGASLLFEIPLDNTNVADTRWLKRFILYTVEMLFYERKWERTISIILRFNALTRSRYAESVLPLLITAQRKLQKQINDHGGPSESQPVITISKETGISEEFFVKPAEYMSIEPAVHIDPEGHDVYSGSLDALRLVSVPLDVNKSLQALHQALELKHHTARSLDHSRQLLLCYLAGQQEGRSSTRVQRGSSRVGFKPRQVKPPTDVPLDLTKETFDAVEDVQTFPLQPSQLAVVIASYDKTIEMLQFRKQKSLAAQAMHELGNIMFHSGNIRAAYKWWAESLDTILNTVDSLKTWRDLTSSSDTLLKPGAALLQRCGLWGCLLGGVLASNIAQYIHTSNLGLRLECCLLSATLFKALFCSSLPHPTAEKDYALYEVGAGCEVAELIPGIDLLSDAFRSNGRSVLAALRWITEELTRARYLIMVLPLITLCLYFSTHVARDLQRSVDARILRVRVLTDLGMFSEAAKVLTSLLRGEKLPKVSDGGFRTVENETTPPPVFNNRESLMSEENLTVLNYLLDHRLQPSLSVLYGPQLTGQLTIAHAHLMIAIAATVYAIPSDCHQELARYLESKEEEEAALLSELPVPSPPSQSQNGKKTSRKKSSEEVTSVKSSQIAQERRLIDPATITPELIKGFLLTTAELILTNLCDSPSEAPYQGSLEDERLDEAEAFGDIELMAEFSLLSVVQNLQQGKMGQDMLETLEKIILSLEQSPVLSFSGKRLLSLAIIQHADIRPSGHLSSTLSYLNDPLSAYTRAMNYLLDQLLPLIDLKLRIGRTLIKQTHRSEHNRDSNVIPADWQIAFRELELGLELARTAACQRKPVEAQLLLTLGQVQRQMFQSGQISPHTVVKTLVETVQCTFISDHDLGLMKQAYLEMALVLISNANTFKPPKTPEQPPRRTETPTSSVKEGGRKMSKKGSGKEKEKKEKETREKNRELDKEMRTAWAAIRAAGVVSSAQYKIKILTGDPEITALKLSEKAASSVPGLALFDLLGTDDVIKNSEDGTLVAQDGIVTMGTIINNSNRVQITWLHLLGYLSVLRRQCSYAALGVHSEDEESSSKGSTSVLPFFSANKALKLSNMHSFLRSELGPYAAECCGVFPPEVLLN</sequence>
<dbReference type="PANTHER" id="PTHR33487">
    <property type="entry name" value="CILIA- AND FLAGELLA-ASSOCIATED PROTEIN 54"/>
    <property type="match status" value="1"/>
</dbReference>
<protein>
    <submittedName>
        <fullName evidence="3">Uncharacterized protein C12orf55-like</fullName>
    </submittedName>
</protein>
<organism evidence="3 4">
    <name type="scientific">Stylophora pistillata</name>
    <name type="common">Smooth cauliflower coral</name>
    <dbReference type="NCBI Taxonomy" id="50429"/>
    <lineage>
        <taxon>Eukaryota</taxon>
        <taxon>Metazoa</taxon>
        <taxon>Cnidaria</taxon>
        <taxon>Anthozoa</taxon>
        <taxon>Hexacorallia</taxon>
        <taxon>Scleractinia</taxon>
        <taxon>Astrocoeniina</taxon>
        <taxon>Pocilloporidae</taxon>
        <taxon>Stylophora</taxon>
    </lineage>
</organism>
<feature type="compositionally biased region" description="Basic residues" evidence="2">
    <location>
        <begin position="1251"/>
        <end position="1263"/>
    </location>
</feature>
<name>A0A2B4RIE9_STYPI</name>
<dbReference type="InterPro" id="IPR027912">
    <property type="entry name" value="CFAP54"/>
</dbReference>
<feature type="region of interest" description="Disordered" evidence="2">
    <location>
        <begin position="1423"/>
        <end position="1459"/>
    </location>
</feature>
<evidence type="ECO:0000256" key="1">
    <source>
        <dbReference type="SAM" id="Coils"/>
    </source>
</evidence>
<feature type="region of interest" description="Disordered" evidence="2">
    <location>
        <begin position="1930"/>
        <end position="1950"/>
    </location>
</feature>
<keyword evidence="4" id="KW-1185">Reference proteome</keyword>
<feature type="compositionally biased region" description="Basic and acidic residues" evidence="2">
    <location>
        <begin position="2664"/>
        <end position="2682"/>
    </location>
</feature>
<dbReference type="EMBL" id="LSMT01000572">
    <property type="protein sequence ID" value="PFX16137.1"/>
    <property type="molecule type" value="Genomic_DNA"/>
</dbReference>
<feature type="region of interest" description="Disordered" evidence="2">
    <location>
        <begin position="2632"/>
        <end position="2682"/>
    </location>
</feature>
<keyword evidence="1" id="KW-0175">Coiled coil</keyword>
<dbReference type="STRING" id="50429.A0A2B4RIE9"/>
<dbReference type="GO" id="GO:0060271">
    <property type="term" value="P:cilium assembly"/>
    <property type="evidence" value="ECO:0007669"/>
    <property type="project" value="TreeGrafter"/>
</dbReference>
<dbReference type="Proteomes" id="UP000225706">
    <property type="component" value="Unassembled WGS sequence"/>
</dbReference>
<dbReference type="PANTHER" id="PTHR33487:SF1">
    <property type="entry name" value="CILIA- AND FLAGELLA-ASSOCIATED PROTEIN 54"/>
    <property type="match status" value="1"/>
</dbReference>
<gene>
    <name evidence="3" type="primary">3</name>
    <name evidence="3" type="ORF">AWC38_SpisGene19600</name>
</gene>
<feature type="region of interest" description="Disordered" evidence="2">
    <location>
        <begin position="1571"/>
        <end position="1607"/>
    </location>
</feature>
<accession>A0A2B4RIE9</accession>
<feature type="compositionally biased region" description="Basic and acidic residues" evidence="2">
    <location>
        <begin position="1426"/>
        <end position="1449"/>
    </location>
</feature>
<feature type="region of interest" description="Disordered" evidence="2">
    <location>
        <begin position="2322"/>
        <end position="2358"/>
    </location>
</feature>
<evidence type="ECO:0000313" key="3">
    <source>
        <dbReference type="EMBL" id="PFX16137.1"/>
    </source>
</evidence>
<dbReference type="OrthoDB" id="2104158at2759"/>
<feature type="coiled-coil region" evidence="1">
    <location>
        <begin position="1270"/>
        <end position="1302"/>
    </location>
</feature>
<evidence type="ECO:0000313" key="4">
    <source>
        <dbReference type="Proteomes" id="UP000225706"/>
    </source>
</evidence>
<dbReference type="Pfam" id="PF14858">
    <property type="entry name" value="CFAP54_N"/>
    <property type="match status" value="1"/>
</dbReference>
<reference evidence="4" key="1">
    <citation type="journal article" date="2017" name="bioRxiv">
        <title>Comparative analysis of the genomes of Stylophora pistillata and Acropora digitifera provides evidence for extensive differences between species of corals.</title>
        <authorList>
            <person name="Voolstra C.R."/>
            <person name="Li Y."/>
            <person name="Liew Y.J."/>
            <person name="Baumgarten S."/>
            <person name="Zoccola D."/>
            <person name="Flot J.-F."/>
            <person name="Tambutte S."/>
            <person name="Allemand D."/>
            <person name="Aranda M."/>
        </authorList>
    </citation>
    <scope>NUCLEOTIDE SEQUENCE [LARGE SCALE GENOMIC DNA]</scope>
</reference>